<dbReference type="InterPro" id="IPR036388">
    <property type="entry name" value="WH-like_DNA-bd_sf"/>
</dbReference>
<keyword evidence="3" id="KW-1185">Reference proteome</keyword>
<dbReference type="PANTHER" id="PTHR30595:SF6">
    <property type="entry name" value="SCHLAFEN ALBA-2 DOMAIN-CONTAINING PROTEIN"/>
    <property type="match status" value="1"/>
</dbReference>
<dbReference type="InterPro" id="IPR038475">
    <property type="entry name" value="RecG_C_sf"/>
</dbReference>
<feature type="domain" description="Schlafen AlbA-2" evidence="1">
    <location>
        <begin position="8"/>
        <end position="112"/>
    </location>
</feature>
<dbReference type="Pfam" id="PF13749">
    <property type="entry name" value="HATPase_c_4"/>
    <property type="match status" value="1"/>
</dbReference>
<dbReference type="Proteomes" id="UP000553756">
    <property type="component" value="Unassembled WGS sequence"/>
</dbReference>
<dbReference type="Gene3D" id="1.10.10.10">
    <property type="entry name" value="Winged helix-like DNA-binding domain superfamily/Winged helix DNA-binding domain"/>
    <property type="match status" value="2"/>
</dbReference>
<dbReference type="Pfam" id="PF04326">
    <property type="entry name" value="SLFN_AlbA_2"/>
    <property type="match status" value="1"/>
</dbReference>
<evidence type="ECO:0000313" key="3">
    <source>
        <dbReference type="Proteomes" id="UP000553756"/>
    </source>
</evidence>
<dbReference type="SUPFAM" id="SSF46785">
    <property type="entry name" value="Winged helix' DNA-binding domain"/>
    <property type="match status" value="1"/>
</dbReference>
<dbReference type="InterPro" id="IPR038461">
    <property type="entry name" value="Schlafen_AlbA_2_dom_sf"/>
</dbReference>
<dbReference type="Gene3D" id="3.30.950.30">
    <property type="entry name" value="Schlafen, AAA domain"/>
    <property type="match status" value="1"/>
</dbReference>
<evidence type="ECO:0000313" key="2">
    <source>
        <dbReference type="EMBL" id="NMN02519.1"/>
    </source>
</evidence>
<organism evidence="2 3">
    <name type="scientific">Bifidobacterium panos</name>
    <dbReference type="NCBI Taxonomy" id="2675321"/>
    <lineage>
        <taxon>Bacteria</taxon>
        <taxon>Bacillati</taxon>
        <taxon>Actinomycetota</taxon>
        <taxon>Actinomycetes</taxon>
        <taxon>Bifidobacteriales</taxon>
        <taxon>Bifidobacteriaceae</taxon>
        <taxon>Bifidobacterium</taxon>
    </lineage>
</organism>
<evidence type="ECO:0000259" key="1">
    <source>
        <dbReference type="Pfam" id="PF04326"/>
    </source>
</evidence>
<comment type="caution">
    <text evidence="2">The sequence shown here is derived from an EMBL/GenBank/DDBJ whole genome shotgun (WGS) entry which is preliminary data.</text>
</comment>
<dbReference type="PANTHER" id="PTHR30595">
    <property type="entry name" value="GLPR-RELATED TRANSCRIPTIONAL REPRESSOR"/>
    <property type="match status" value="1"/>
</dbReference>
<dbReference type="EMBL" id="JAAIIJ010000023">
    <property type="protein sequence ID" value="NMN02519.1"/>
    <property type="molecule type" value="Genomic_DNA"/>
</dbReference>
<accession>A0ABX1T129</accession>
<reference evidence="2 3" key="1">
    <citation type="submission" date="2020-02" db="EMBL/GenBank/DDBJ databases">
        <title>Characterization of phylogenetic diversity of novel bifidobacterial species isolated in Czech ZOOs.</title>
        <authorList>
            <person name="Lugli G.A."/>
            <person name="Vera N.B."/>
            <person name="Ventura M."/>
        </authorList>
    </citation>
    <scope>NUCLEOTIDE SEQUENCE [LARGE SCALE GENOMIC DNA]</scope>
    <source>
        <strain evidence="2 3">DSM 109963</strain>
    </source>
</reference>
<protein>
    <submittedName>
        <fullName evidence="2">ATPase AAA</fullName>
    </submittedName>
</protein>
<dbReference type="RefSeq" id="WP_172146186.1">
    <property type="nucleotide sequence ID" value="NZ_JAAIIJ010000023.1"/>
</dbReference>
<gene>
    <name evidence="2" type="ORF">G1C94_1141</name>
</gene>
<name>A0ABX1T129_9BIFI</name>
<dbReference type="Gene3D" id="3.30.565.60">
    <property type="match status" value="1"/>
</dbReference>
<dbReference type="InterPro" id="IPR007421">
    <property type="entry name" value="Schlafen_AlbA_2_dom"/>
</dbReference>
<sequence length="548" mass="61334">MAHEYGEETLSVEFKSDLKQLPDSNLVEAVVALANTDGGILYVGVEDDGTPTGIHDKHQDIVGLSAMIANRTVPPVSARVQIVGDKTPVIRIEVPKSRSVVSTHSGKILRRRMKIDGTPESVPMYPYEIATRLSDLGRLDYSEQPIAGTTREDFDPLERERLRRIIGSYKSSDHALLELSDEELEKALKLTVSTDGTNTPTLTGLLLLGKEEALQRFVPTNEAAFQVLEGTEIKVNQTYRGPLLKTIEQIADMFKPWNPSTELNVGLFSMMVPEFDERAFREALVNAFGHRDYSLLGRVRVMLDDAGLTISNPGGFVEGINIHNLLTAEPHGRNLCLMDALKRTGLAERTGRGIDRIFEGALHYGRPLPDYSASNERNVSVFLSRSAPDSSFVEMLAQEQERSGKQMSIDGLLILDTLRNERRCDFASLHKELDMSEQRLRTMLGQLTEIGLIEGSGSGQKRTYMLGSKVYKRSGKTVEYVRQTDIDRIRYPELIMKLINKQGYATKTDVMELLHLDGNQAYYQLSKLVDDKRVKKVGGGRNTRYEKV</sequence>
<dbReference type="InterPro" id="IPR036390">
    <property type="entry name" value="WH_DNA-bd_sf"/>
</dbReference>
<proteinExistence type="predicted"/>